<dbReference type="AlphaFoldDB" id="A0A5C3KWR3"/>
<name>A0A5C3KWR3_COPMA</name>
<evidence type="ECO:0000313" key="2">
    <source>
        <dbReference type="Proteomes" id="UP000307440"/>
    </source>
</evidence>
<organism evidence="1 2">
    <name type="scientific">Coprinopsis marcescibilis</name>
    <name type="common">Agaric fungus</name>
    <name type="synonym">Psathyrella marcescibilis</name>
    <dbReference type="NCBI Taxonomy" id="230819"/>
    <lineage>
        <taxon>Eukaryota</taxon>
        <taxon>Fungi</taxon>
        <taxon>Dikarya</taxon>
        <taxon>Basidiomycota</taxon>
        <taxon>Agaricomycotina</taxon>
        <taxon>Agaricomycetes</taxon>
        <taxon>Agaricomycetidae</taxon>
        <taxon>Agaricales</taxon>
        <taxon>Agaricineae</taxon>
        <taxon>Psathyrellaceae</taxon>
        <taxon>Coprinopsis</taxon>
    </lineage>
</organism>
<accession>A0A5C3KWR3</accession>
<dbReference type="OrthoDB" id="2688210at2759"/>
<gene>
    <name evidence="1" type="ORF">FA15DRAFT_704319</name>
</gene>
<dbReference type="Proteomes" id="UP000307440">
    <property type="component" value="Unassembled WGS sequence"/>
</dbReference>
<evidence type="ECO:0000313" key="1">
    <source>
        <dbReference type="EMBL" id="TFK24777.1"/>
    </source>
</evidence>
<keyword evidence="2" id="KW-1185">Reference proteome</keyword>
<reference evidence="1 2" key="1">
    <citation type="journal article" date="2019" name="Nat. Ecol. Evol.">
        <title>Megaphylogeny resolves global patterns of mushroom evolution.</title>
        <authorList>
            <person name="Varga T."/>
            <person name="Krizsan K."/>
            <person name="Foldi C."/>
            <person name="Dima B."/>
            <person name="Sanchez-Garcia M."/>
            <person name="Sanchez-Ramirez S."/>
            <person name="Szollosi G.J."/>
            <person name="Szarkandi J.G."/>
            <person name="Papp V."/>
            <person name="Albert L."/>
            <person name="Andreopoulos W."/>
            <person name="Angelini C."/>
            <person name="Antonin V."/>
            <person name="Barry K.W."/>
            <person name="Bougher N.L."/>
            <person name="Buchanan P."/>
            <person name="Buyck B."/>
            <person name="Bense V."/>
            <person name="Catcheside P."/>
            <person name="Chovatia M."/>
            <person name="Cooper J."/>
            <person name="Damon W."/>
            <person name="Desjardin D."/>
            <person name="Finy P."/>
            <person name="Geml J."/>
            <person name="Haridas S."/>
            <person name="Hughes K."/>
            <person name="Justo A."/>
            <person name="Karasinski D."/>
            <person name="Kautmanova I."/>
            <person name="Kiss B."/>
            <person name="Kocsube S."/>
            <person name="Kotiranta H."/>
            <person name="LaButti K.M."/>
            <person name="Lechner B.E."/>
            <person name="Liimatainen K."/>
            <person name="Lipzen A."/>
            <person name="Lukacs Z."/>
            <person name="Mihaltcheva S."/>
            <person name="Morgado L.N."/>
            <person name="Niskanen T."/>
            <person name="Noordeloos M.E."/>
            <person name="Ohm R.A."/>
            <person name="Ortiz-Santana B."/>
            <person name="Ovrebo C."/>
            <person name="Racz N."/>
            <person name="Riley R."/>
            <person name="Savchenko A."/>
            <person name="Shiryaev A."/>
            <person name="Soop K."/>
            <person name="Spirin V."/>
            <person name="Szebenyi C."/>
            <person name="Tomsovsky M."/>
            <person name="Tulloss R.E."/>
            <person name="Uehling J."/>
            <person name="Grigoriev I.V."/>
            <person name="Vagvolgyi C."/>
            <person name="Papp T."/>
            <person name="Martin F.M."/>
            <person name="Miettinen O."/>
            <person name="Hibbett D.S."/>
            <person name="Nagy L.G."/>
        </authorList>
    </citation>
    <scope>NUCLEOTIDE SEQUENCE [LARGE SCALE GENOMIC DNA]</scope>
    <source>
        <strain evidence="1 2">CBS 121175</strain>
    </source>
</reference>
<protein>
    <submittedName>
        <fullName evidence="1">Uncharacterized protein</fullName>
    </submittedName>
</protein>
<proteinExistence type="predicted"/>
<dbReference type="EMBL" id="ML210195">
    <property type="protein sequence ID" value="TFK24777.1"/>
    <property type="molecule type" value="Genomic_DNA"/>
</dbReference>
<sequence length="119" mass="13498">MAATRASKKVIPDHQLTCQQMSIGKGRLITQMQIAKWPADHIQSLGAFFLKLEGSKLRHMGPISDLTLLTYQAEVRQEWHNTLRPSSNEPAFDISIINQERVDSTLCWLMLQHQVDSIG</sequence>
<dbReference type="STRING" id="230819.A0A5C3KWR3"/>